<dbReference type="PANTHER" id="PTHR10196:SF57">
    <property type="entry name" value="XYLULOSE KINASE"/>
    <property type="match status" value="1"/>
</dbReference>
<proteinExistence type="inferred from homology"/>
<evidence type="ECO:0000256" key="3">
    <source>
        <dbReference type="ARBA" id="ARBA00022777"/>
    </source>
</evidence>
<keyword evidence="9" id="KW-1185">Reference proteome</keyword>
<evidence type="ECO:0000313" key="8">
    <source>
        <dbReference type="EMBL" id="THH15411.1"/>
    </source>
</evidence>
<dbReference type="Pfam" id="PF00011">
    <property type="entry name" value="HSP20"/>
    <property type="match status" value="1"/>
</dbReference>
<comment type="caution">
    <text evidence="8">The sequence shown here is derived from an EMBL/GenBank/DDBJ whole genome shotgun (WGS) entry which is preliminary data.</text>
</comment>
<accession>A0A4S4LUQ6</accession>
<dbReference type="GO" id="GO:0005829">
    <property type="term" value="C:cytosol"/>
    <property type="evidence" value="ECO:0007669"/>
    <property type="project" value="TreeGrafter"/>
</dbReference>
<organism evidence="8 9">
    <name type="scientific">Bondarzewia mesenterica</name>
    <dbReference type="NCBI Taxonomy" id="1095465"/>
    <lineage>
        <taxon>Eukaryota</taxon>
        <taxon>Fungi</taxon>
        <taxon>Dikarya</taxon>
        <taxon>Basidiomycota</taxon>
        <taxon>Agaricomycotina</taxon>
        <taxon>Agaricomycetes</taxon>
        <taxon>Russulales</taxon>
        <taxon>Bondarzewiaceae</taxon>
        <taxon>Bondarzewia</taxon>
    </lineage>
</organism>
<evidence type="ECO:0000256" key="6">
    <source>
        <dbReference type="SAM" id="MobiDB-lite"/>
    </source>
</evidence>
<dbReference type="InterPro" id="IPR008978">
    <property type="entry name" value="HSP20-like_chaperone"/>
</dbReference>
<reference evidence="8 9" key="1">
    <citation type="submission" date="2019-02" db="EMBL/GenBank/DDBJ databases">
        <title>Genome sequencing of the rare red list fungi Bondarzewia mesenterica.</title>
        <authorList>
            <person name="Buettner E."/>
            <person name="Kellner H."/>
        </authorList>
    </citation>
    <scope>NUCLEOTIDE SEQUENCE [LARGE SCALE GENOMIC DNA]</scope>
    <source>
        <strain evidence="8 9">DSM 108281</strain>
    </source>
</reference>
<evidence type="ECO:0000313" key="9">
    <source>
        <dbReference type="Proteomes" id="UP000310158"/>
    </source>
</evidence>
<dbReference type="InterPro" id="IPR002068">
    <property type="entry name" value="A-crystallin/Hsp20_dom"/>
</dbReference>
<dbReference type="EMBL" id="SGPL01000211">
    <property type="protein sequence ID" value="THH15411.1"/>
    <property type="molecule type" value="Genomic_DNA"/>
</dbReference>
<evidence type="ECO:0000256" key="2">
    <source>
        <dbReference type="ARBA" id="ARBA00022679"/>
    </source>
</evidence>
<dbReference type="PROSITE" id="PS01031">
    <property type="entry name" value="SHSP"/>
    <property type="match status" value="1"/>
</dbReference>
<evidence type="ECO:0000256" key="5">
    <source>
        <dbReference type="RuleBase" id="RU003616"/>
    </source>
</evidence>
<keyword evidence="3" id="KW-0418">Kinase</keyword>
<dbReference type="CDD" id="cd06464">
    <property type="entry name" value="ACD_sHsps-like"/>
    <property type="match status" value="1"/>
</dbReference>
<sequence>MSLTRLFYEPFYSLSDFDRLFNEAFNARALDNRVQRGGKSTQSNIASNSFRPKMDVHEGKGTNTVTAAFELPGLKKEDVQIDVHNNRLTVAGESKADSERKEEGYAVRERRYGRFSRTLPLPEGIKTEEIKASMDNGVLTVTFPKSSPESVPKKITISFLSHIGSLAEVSQALQPTSKIAFPDVHEPWQPALLSSSTSVFEDSDDAFTTVTNIPYTSYTSHIVPTRALRFSSSLLDLRIPSELVLSKSGQALFLGLELATDQLRASIVDENLELVGVEAVDFDSELPEYQTQGGIFTTPGDAYTTPVDMWVKALDFLLEKVSRTYDVGRIKSVGGAAQPALVWWKSTPISNFPSLDSRLPLHSQLSPNSFSLPNTPVAQDTFSHTHALNLEAALGGPDHMAARVGTSAHASLVAAQLVRVREASPDIWARTGRIQIASAFLASLISGAWVGMCEAEACATGIWRYATGGQGQWDDEVLDFIAGGSRDEARRVRGWLGDVDISGGGRRIANVSRYLVERYGFEPDTLVTSFAPDYLSTYLSLCPSPSDAVLSFGPMDFLLTSAPHYLPTRLYNVFPHPAQDPNEKRRYIVMLTSRNADVPRALVRDMYTKSWSAFDRLVSVVPPGGSIGLDDKLFSFWLLQGDSYPLSHVKGIFRFETGIKVNEFRDLRANPRCLVESQIISFRVRWSRMVATGVLGGVTGRSRGSNFMAAATSSTASPGPGGSQSGRTSTPIAPAAATAIGLSFDPYDYQSLPARILTTGAAINFPSVAALVGDVFNAPVFIPTTQLDSAQVVPHRNAPATGFPARASLGGAYVARWVWGKERGTGVGRGSFEEEVRRLLGKRWVASGGVPLRTNVNASLVGSTPAVGAAGSGTSTPYGHGHTLRTGFGSAVFAEEDEDALEELERMGMAESAGFGGGLVGQFDEVGRTRTSTAGTNTTSTSSTTSAQQPSTAYTTPDLSAAVSGATTGENGSVSTAPAALTPVVALPTSEAEMQVGLGKVAEADVDAFMAYAAIVPEYCRLEGMLVKALV</sequence>
<evidence type="ECO:0000256" key="4">
    <source>
        <dbReference type="PROSITE-ProRule" id="PRU00285"/>
    </source>
</evidence>
<feature type="region of interest" description="Disordered" evidence="6">
    <location>
        <begin position="930"/>
        <end position="955"/>
    </location>
</feature>
<dbReference type="Proteomes" id="UP000310158">
    <property type="component" value="Unassembled WGS sequence"/>
</dbReference>
<dbReference type="PANTHER" id="PTHR10196">
    <property type="entry name" value="SUGAR KINASE"/>
    <property type="match status" value="1"/>
</dbReference>
<name>A0A4S4LUQ6_9AGAM</name>
<dbReference type="Gene3D" id="2.60.40.790">
    <property type="match status" value="1"/>
</dbReference>
<dbReference type="SUPFAM" id="SSF49764">
    <property type="entry name" value="HSP20-like chaperones"/>
    <property type="match status" value="1"/>
</dbReference>
<evidence type="ECO:0000256" key="1">
    <source>
        <dbReference type="ARBA" id="ARBA00009156"/>
    </source>
</evidence>
<gene>
    <name evidence="8" type="ORF">EW146_g5050</name>
</gene>
<dbReference type="GO" id="GO:0005997">
    <property type="term" value="P:xylulose metabolic process"/>
    <property type="evidence" value="ECO:0007669"/>
    <property type="project" value="TreeGrafter"/>
</dbReference>
<dbReference type="GO" id="GO:0004856">
    <property type="term" value="F:D-xylulokinase activity"/>
    <property type="evidence" value="ECO:0007669"/>
    <property type="project" value="TreeGrafter"/>
</dbReference>
<dbReference type="Gene3D" id="3.30.420.40">
    <property type="match status" value="2"/>
</dbReference>
<dbReference type="AlphaFoldDB" id="A0A4S4LUQ6"/>
<feature type="domain" description="SHSP" evidence="7">
    <location>
        <begin position="45"/>
        <end position="160"/>
    </location>
</feature>
<dbReference type="OrthoDB" id="1728974at2759"/>
<dbReference type="SUPFAM" id="SSF53067">
    <property type="entry name" value="Actin-like ATPase domain"/>
    <property type="match status" value="1"/>
</dbReference>
<keyword evidence="2" id="KW-0808">Transferase</keyword>
<comment type="similarity">
    <text evidence="4 5">Belongs to the small heat shock protein (HSP20) family.</text>
</comment>
<protein>
    <recommendedName>
        <fullName evidence="7">SHSP domain-containing protein</fullName>
    </recommendedName>
</protein>
<evidence type="ECO:0000259" key="7">
    <source>
        <dbReference type="PROSITE" id="PS01031"/>
    </source>
</evidence>
<feature type="region of interest" description="Disordered" evidence="6">
    <location>
        <begin position="711"/>
        <end position="730"/>
    </location>
</feature>
<dbReference type="InterPro" id="IPR043129">
    <property type="entry name" value="ATPase_NBD"/>
</dbReference>
<comment type="similarity">
    <text evidence="1">Belongs to the FGGY kinase family.</text>
</comment>